<proteinExistence type="predicted"/>
<dbReference type="PANTHER" id="PTHR46840">
    <property type="entry name" value="ARMADILLO REPEAT-CONTAINING PROTEIN 1"/>
    <property type="match status" value="1"/>
</dbReference>
<accession>A9UPS8</accession>
<dbReference type="KEGG" id="mbr:MONBRDRAFT_35537"/>
<dbReference type="InterPro" id="IPR006121">
    <property type="entry name" value="HMA_dom"/>
</dbReference>
<name>A9UPS8_MONBE</name>
<dbReference type="PROSITE" id="PS50846">
    <property type="entry name" value="HMA_2"/>
    <property type="match status" value="1"/>
</dbReference>
<dbReference type="InterPro" id="IPR016617">
    <property type="entry name" value="ARMC1"/>
</dbReference>
<dbReference type="FunCoup" id="A9UPS8">
    <property type="interactions" value="1087"/>
</dbReference>
<dbReference type="OMA" id="VNEMNSC"/>
<dbReference type="PANTHER" id="PTHR46840:SF2">
    <property type="entry name" value="ARMADILLO REPEAT-CONTAINING PROTEIN 1"/>
    <property type="match status" value="1"/>
</dbReference>
<dbReference type="eggNOG" id="ENOG502QU5Q">
    <property type="taxonomic scope" value="Eukaryota"/>
</dbReference>
<evidence type="ECO:0000313" key="2">
    <source>
        <dbReference type="EMBL" id="EDQ92923.1"/>
    </source>
</evidence>
<gene>
    <name evidence="2" type="ORF">MONBRDRAFT_35537</name>
</gene>
<sequence length="267" mass="29581">MDILGVVTNFRDLAREPKNRPVIGQDAGSLGSLILCLDSEPAVVEIAVEALYYLSLCEDNLEPMKQSLGLTDSLRAIVRSPSSAPQLSQWAHAILSTFDMAGKPELLATMQTPVHNGFFKGKINKMARTIVLQIDGLNDLYSRNALEQRLLQVKGVVSFTFDMKTARITIRVRDWLQMEVLCDAVADTGMAARQVVRDDDGQEVMLSFGASPSKFNKENAPMPDYLDEHEMLDPEADRKAVVHSGSENQNGGWFSAIGGYLSRNLYW</sequence>
<dbReference type="GeneID" id="5887547"/>
<dbReference type="AlphaFoldDB" id="A9UPS8"/>
<feature type="domain" description="HMA" evidence="1">
    <location>
        <begin position="128"/>
        <end position="193"/>
    </location>
</feature>
<dbReference type="InterPro" id="IPR036163">
    <property type="entry name" value="HMA_dom_sf"/>
</dbReference>
<dbReference type="RefSeq" id="XP_001742685.1">
    <property type="nucleotide sequence ID" value="XM_001742633.1"/>
</dbReference>
<dbReference type="InParanoid" id="A9UPS8"/>
<dbReference type="SUPFAM" id="SSF55008">
    <property type="entry name" value="HMA, heavy metal-associated domain"/>
    <property type="match status" value="1"/>
</dbReference>
<keyword evidence="3" id="KW-1185">Reference proteome</keyword>
<dbReference type="Proteomes" id="UP000001357">
    <property type="component" value="Unassembled WGS sequence"/>
</dbReference>
<evidence type="ECO:0000313" key="3">
    <source>
        <dbReference type="Proteomes" id="UP000001357"/>
    </source>
</evidence>
<organism evidence="2 3">
    <name type="scientific">Monosiga brevicollis</name>
    <name type="common">Choanoflagellate</name>
    <dbReference type="NCBI Taxonomy" id="81824"/>
    <lineage>
        <taxon>Eukaryota</taxon>
        <taxon>Choanoflagellata</taxon>
        <taxon>Craspedida</taxon>
        <taxon>Salpingoecidae</taxon>
        <taxon>Monosiga</taxon>
    </lineage>
</organism>
<protein>
    <recommendedName>
        <fullName evidence="1">HMA domain-containing protein</fullName>
    </recommendedName>
</protein>
<reference evidence="2 3" key="1">
    <citation type="journal article" date="2008" name="Nature">
        <title>The genome of the choanoflagellate Monosiga brevicollis and the origin of metazoans.</title>
        <authorList>
            <consortium name="JGI Sequencing"/>
            <person name="King N."/>
            <person name="Westbrook M.J."/>
            <person name="Young S.L."/>
            <person name="Kuo A."/>
            <person name="Abedin M."/>
            <person name="Chapman J."/>
            <person name="Fairclough S."/>
            <person name="Hellsten U."/>
            <person name="Isogai Y."/>
            <person name="Letunic I."/>
            <person name="Marr M."/>
            <person name="Pincus D."/>
            <person name="Putnam N."/>
            <person name="Rokas A."/>
            <person name="Wright K.J."/>
            <person name="Zuzow R."/>
            <person name="Dirks W."/>
            <person name="Good M."/>
            <person name="Goodstein D."/>
            <person name="Lemons D."/>
            <person name="Li W."/>
            <person name="Lyons J.B."/>
            <person name="Morris A."/>
            <person name="Nichols S."/>
            <person name="Richter D.J."/>
            <person name="Salamov A."/>
            <person name="Bork P."/>
            <person name="Lim W.A."/>
            <person name="Manning G."/>
            <person name="Miller W.T."/>
            <person name="McGinnis W."/>
            <person name="Shapiro H."/>
            <person name="Tjian R."/>
            <person name="Grigoriev I.V."/>
            <person name="Rokhsar D."/>
        </authorList>
    </citation>
    <scope>NUCLEOTIDE SEQUENCE [LARGE SCALE GENOMIC DNA]</scope>
    <source>
        <strain evidence="3">MX1 / ATCC 50154</strain>
    </source>
</reference>
<evidence type="ECO:0000259" key="1">
    <source>
        <dbReference type="PROSITE" id="PS50846"/>
    </source>
</evidence>
<dbReference type="EMBL" id="CH991543">
    <property type="protein sequence ID" value="EDQ92923.1"/>
    <property type="molecule type" value="Genomic_DNA"/>
</dbReference>
<dbReference type="GO" id="GO:0046872">
    <property type="term" value="F:metal ion binding"/>
    <property type="evidence" value="ECO:0007669"/>
    <property type="project" value="InterPro"/>
</dbReference>
<dbReference type="CDD" id="cd00371">
    <property type="entry name" value="HMA"/>
    <property type="match status" value="1"/>
</dbReference>